<feature type="transmembrane region" description="Helical" evidence="5">
    <location>
        <begin position="104"/>
        <end position="131"/>
    </location>
</feature>
<proteinExistence type="predicted"/>
<dbReference type="PRINTS" id="PR00463">
    <property type="entry name" value="EP450I"/>
</dbReference>
<evidence type="ECO:0000256" key="4">
    <source>
        <dbReference type="PIRSR" id="PIRSR602401-1"/>
    </source>
</evidence>
<evidence type="ECO:0000256" key="1">
    <source>
        <dbReference type="ARBA" id="ARBA00022617"/>
    </source>
</evidence>
<dbReference type="Pfam" id="PF00067">
    <property type="entry name" value="p450"/>
    <property type="match status" value="1"/>
</dbReference>
<protein>
    <recommendedName>
        <fullName evidence="8">Cytochrome P450</fullName>
    </recommendedName>
</protein>
<dbReference type="InterPro" id="IPR002401">
    <property type="entry name" value="Cyt_P450_E_grp-I"/>
</dbReference>
<name>A0A4Z0YEQ6_9PEZI</name>
<dbReference type="EMBL" id="SKBN01000157">
    <property type="protein sequence ID" value="TGJ81697.1"/>
    <property type="molecule type" value="Genomic_DNA"/>
</dbReference>
<organism evidence="6 7">
    <name type="scientific">Xylaria hypoxylon</name>
    <dbReference type="NCBI Taxonomy" id="37992"/>
    <lineage>
        <taxon>Eukaryota</taxon>
        <taxon>Fungi</taxon>
        <taxon>Dikarya</taxon>
        <taxon>Ascomycota</taxon>
        <taxon>Pezizomycotina</taxon>
        <taxon>Sordariomycetes</taxon>
        <taxon>Xylariomycetidae</taxon>
        <taxon>Xylariales</taxon>
        <taxon>Xylariaceae</taxon>
        <taxon>Xylaria</taxon>
    </lineage>
</organism>
<accession>A0A4Z0YEQ6</accession>
<keyword evidence="5" id="KW-0472">Membrane</keyword>
<dbReference type="SUPFAM" id="SSF48264">
    <property type="entry name" value="Cytochrome P450"/>
    <property type="match status" value="1"/>
</dbReference>
<dbReference type="InterPro" id="IPR050121">
    <property type="entry name" value="Cytochrome_P450_monoxygenase"/>
</dbReference>
<keyword evidence="2 4" id="KW-0479">Metal-binding</keyword>
<keyword evidence="5" id="KW-0812">Transmembrane</keyword>
<dbReference type="PANTHER" id="PTHR24305:SF234">
    <property type="entry name" value="CYTOCHROME P450"/>
    <property type="match status" value="1"/>
</dbReference>
<dbReference type="InterPro" id="IPR036396">
    <property type="entry name" value="Cyt_P450_sf"/>
</dbReference>
<keyword evidence="7" id="KW-1185">Reference proteome</keyword>
<keyword evidence="5" id="KW-1133">Transmembrane helix</keyword>
<dbReference type="PRINTS" id="PR00385">
    <property type="entry name" value="P450"/>
</dbReference>
<dbReference type="InterPro" id="IPR001128">
    <property type="entry name" value="Cyt_P450"/>
</dbReference>
<dbReference type="OrthoDB" id="1470350at2759"/>
<comment type="cofactor">
    <cofactor evidence="4">
        <name>heme</name>
        <dbReference type="ChEBI" id="CHEBI:30413"/>
    </cofactor>
</comment>
<dbReference type="PANTHER" id="PTHR24305">
    <property type="entry name" value="CYTOCHROME P450"/>
    <property type="match status" value="1"/>
</dbReference>
<keyword evidence="3 4" id="KW-0408">Iron</keyword>
<dbReference type="Gene3D" id="1.10.630.10">
    <property type="entry name" value="Cytochrome P450"/>
    <property type="match status" value="1"/>
</dbReference>
<feature type="transmembrane region" description="Helical" evidence="5">
    <location>
        <begin position="185"/>
        <end position="211"/>
    </location>
</feature>
<dbReference type="AlphaFoldDB" id="A0A4Z0YEQ6"/>
<keyword evidence="1 4" id="KW-0349">Heme</keyword>
<gene>
    <name evidence="6" type="ORF">E0Z10_g7077</name>
</gene>
<sequence length="397" mass="46048">MDGLGDEDDGLLWERDPEKHRVASKAMSPAFSSNALRAKIPTLNKYIDMMISQMRDHGQDEAGLDVSEWFTWLAMDSATDLACGWELHELRDMKSHDFLEGMDAAGMLAIVLSTAKIYPILTPAVMLLTSWRAMTLIPKMINGLRAKVVERIERRDSLMHPDFCEQLLPVGKEVPKTRKQLRHMLTVLGQLIIGGYDTTSVVTYMFFFFVLRNPEVLRELKREIRENFPRYEDITAENLKSLPWLNACMQETLRVVTVATHHSLPRISPGAMVNGIYVPKGVICRTSLFTYNRSERFFHDPSSFRPERWLARDHPKYDPVFADDNHRGYMPFITGPRQCPGREMAKITFRLVVSKLFWSFDVVQVSKRLEFDKDFRVYSIWTKPELRVRFLPVKREV</sequence>
<dbReference type="GO" id="GO:0005506">
    <property type="term" value="F:iron ion binding"/>
    <property type="evidence" value="ECO:0007669"/>
    <property type="project" value="InterPro"/>
</dbReference>
<evidence type="ECO:0000256" key="2">
    <source>
        <dbReference type="ARBA" id="ARBA00022723"/>
    </source>
</evidence>
<evidence type="ECO:0000313" key="6">
    <source>
        <dbReference type="EMBL" id="TGJ81697.1"/>
    </source>
</evidence>
<reference evidence="6 7" key="1">
    <citation type="submission" date="2019-03" db="EMBL/GenBank/DDBJ databases">
        <title>Draft genome sequence of Xylaria hypoxylon DSM 108379, a ubiquitous saprotrophic-parasitic fungi on hardwood.</title>
        <authorList>
            <person name="Buettner E."/>
            <person name="Leonhardt S."/>
            <person name="Gebauer A.M."/>
            <person name="Liers C."/>
            <person name="Hofrichter M."/>
            <person name="Kellner H."/>
        </authorList>
    </citation>
    <scope>NUCLEOTIDE SEQUENCE [LARGE SCALE GENOMIC DNA]</scope>
    <source>
        <strain evidence="6 7">DSM 108379</strain>
    </source>
</reference>
<comment type="caution">
    <text evidence="6">The sequence shown here is derived from an EMBL/GenBank/DDBJ whole genome shotgun (WGS) entry which is preliminary data.</text>
</comment>
<evidence type="ECO:0008006" key="8">
    <source>
        <dbReference type="Google" id="ProtNLM"/>
    </source>
</evidence>
<dbReference type="GO" id="GO:0020037">
    <property type="term" value="F:heme binding"/>
    <property type="evidence" value="ECO:0007669"/>
    <property type="project" value="InterPro"/>
</dbReference>
<evidence type="ECO:0000256" key="5">
    <source>
        <dbReference type="SAM" id="Phobius"/>
    </source>
</evidence>
<dbReference type="GO" id="GO:0004497">
    <property type="term" value="F:monooxygenase activity"/>
    <property type="evidence" value="ECO:0007669"/>
    <property type="project" value="InterPro"/>
</dbReference>
<evidence type="ECO:0000256" key="3">
    <source>
        <dbReference type="ARBA" id="ARBA00023004"/>
    </source>
</evidence>
<feature type="binding site" description="axial binding residue" evidence="4">
    <location>
        <position position="339"/>
    </location>
    <ligand>
        <name>heme</name>
        <dbReference type="ChEBI" id="CHEBI:30413"/>
    </ligand>
    <ligandPart>
        <name>Fe</name>
        <dbReference type="ChEBI" id="CHEBI:18248"/>
    </ligandPart>
</feature>
<dbReference type="GO" id="GO:0016705">
    <property type="term" value="F:oxidoreductase activity, acting on paired donors, with incorporation or reduction of molecular oxygen"/>
    <property type="evidence" value="ECO:0007669"/>
    <property type="project" value="InterPro"/>
</dbReference>
<evidence type="ECO:0000313" key="7">
    <source>
        <dbReference type="Proteomes" id="UP000297716"/>
    </source>
</evidence>
<dbReference type="Proteomes" id="UP000297716">
    <property type="component" value="Unassembled WGS sequence"/>
</dbReference>